<comment type="caution">
    <text evidence="1">The sequence shown here is derived from an EMBL/GenBank/DDBJ whole genome shotgun (WGS) entry which is preliminary data.</text>
</comment>
<accession>A0A1G2TXG5</accession>
<reference evidence="1 2" key="1">
    <citation type="journal article" date="2016" name="Nat. Commun.">
        <title>Thousands of microbial genomes shed light on interconnected biogeochemical processes in an aquifer system.</title>
        <authorList>
            <person name="Anantharaman K."/>
            <person name="Brown C.T."/>
            <person name="Hug L.A."/>
            <person name="Sharon I."/>
            <person name="Castelle C.J."/>
            <person name="Probst A.J."/>
            <person name="Thomas B.C."/>
            <person name="Singh A."/>
            <person name="Wilkins M.J."/>
            <person name="Karaoz U."/>
            <person name="Brodie E.L."/>
            <person name="Williams K.H."/>
            <person name="Hubbard S.S."/>
            <person name="Banfield J.F."/>
        </authorList>
    </citation>
    <scope>NUCLEOTIDE SEQUENCE [LARGE SCALE GENOMIC DNA]</scope>
</reference>
<name>A0A1G2TXG5_9BACT</name>
<protein>
    <submittedName>
        <fullName evidence="1">Uncharacterized protein</fullName>
    </submittedName>
</protein>
<proteinExistence type="predicted"/>
<dbReference type="EMBL" id="MHWA01000018">
    <property type="protein sequence ID" value="OHB01252.1"/>
    <property type="molecule type" value="Genomic_DNA"/>
</dbReference>
<dbReference type="Proteomes" id="UP000178404">
    <property type="component" value="Unassembled WGS sequence"/>
</dbReference>
<dbReference type="AlphaFoldDB" id="A0A1G2TXG5"/>
<gene>
    <name evidence="1" type="ORF">A3A90_00175</name>
</gene>
<evidence type="ECO:0000313" key="2">
    <source>
        <dbReference type="Proteomes" id="UP000178404"/>
    </source>
</evidence>
<sequence length="128" mass="13939">MSLPTTILVSETEMRSGFAKVVSAEKLQKDSASYSFLYTLAGKEVGTGEIIGAITRAGELLSRGSGISISEVIDVMVGEQGKEIGSTASSIMFRLIWLQEHCRPEIKPTVPKPTRRGRTIVRNRKGNK</sequence>
<organism evidence="1 2">
    <name type="scientific">Candidatus Zambryskibacteria bacterium RIFCSPLOWO2_01_FULL_35_19</name>
    <dbReference type="NCBI Taxonomy" id="1802757"/>
    <lineage>
        <taxon>Bacteria</taxon>
        <taxon>Candidatus Zambryskiibacteriota</taxon>
    </lineage>
</organism>
<evidence type="ECO:0000313" key="1">
    <source>
        <dbReference type="EMBL" id="OHB01252.1"/>
    </source>
</evidence>